<dbReference type="KEGG" id="dpd:Deipe_2850"/>
<dbReference type="AlphaFoldDB" id="L0A340"/>
<dbReference type="PATRIC" id="fig|937777.3.peg.2865"/>
<evidence type="ECO:0000313" key="2">
    <source>
        <dbReference type="Proteomes" id="UP000010467"/>
    </source>
</evidence>
<protein>
    <submittedName>
        <fullName evidence="1">Uncharacterized protein</fullName>
    </submittedName>
</protein>
<sequence length="567" mass="62240">MSPVVPTRILAKVEFWVEMVELYEYKVADVVAGRDPRGGRRSLVALRDALLYGSLDSALQRRFRHADRLWRDYTVVAPPDAALLPGASPGTLEDWNMTPGNPPDVEGEQLERLAQGLWRLRLDDHLTRLTAHWRRENGLVTLRSLYALSLNLEAGQLRHNVPEENDPLVSLGNPQIALGVLGALIDLLLEYRSDTLTPVAWARSVMLELANNPFPKPKAGHDAFTPPARRPAERAQIREALGRGFETLSGLLPSSLGGSGDHPPVLQHLLFAHNPARRQSEPDATTTLALRLAGSGEIRWHSQVISWQKIAQGWQLQVGGAVYPLRREEHGVGLTRIPLEGAELRALLRGEYLVLDLRQVHGASLTALVAVGHAVAALLEDSDQYLHLRLARGVAQWLRDGHLDAGALGPQSAAKYAGATHESLLAFARKGVENLLARLAKRGEAEATRAFREVARLLGCPEDRAIRLLDRLREARERPQLSEASEVRREGEVVLLAYQGTPLTVSVMGRMLTLRADYQGEVTAVLPGSPALPVQELQVFVSPQGGVIVARQGMRLAVTYQRALAPA</sequence>
<gene>
    <name evidence="1" type="ordered locus">Deipe_2850</name>
</gene>
<dbReference type="HOGENOM" id="CLU_461340_0_0_0"/>
<name>L0A340_DEIPD</name>
<accession>L0A340</accession>
<keyword evidence="2" id="KW-1185">Reference proteome</keyword>
<dbReference type="eggNOG" id="ENOG502ZA5D">
    <property type="taxonomic scope" value="Bacteria"/>
</dbReference>
<organism evidence="1 2">
    <name type="scientific">Deinococcus peraridilitoris (strain DSM 19664 / LMG 22246 / CIP 109416 / KR-200)</name>
    <dbReference type="NCBI Taxonomy" id="937777"/>
    <lineage>
        <taxon>Bacteria</taxon>
        <taxon>Thermotogati</taxon>
        <taxon>Deinococcota</taxon>
        <taxon>Deinococci</taxon>
        <taxon>Deinococcales</taxon>
        <taxon>Deinococcaceae</taxon>
        <taxon>Deinococcus</taxon>
    </lineage>
</organism>
<reference evidence="2" key="1">
    <citation type="submission" date="2012-03" db="EMBL/GenBank/DDBJ databases">
        <title>Complete sequence of chromosome of Deinococcus peraridilitoris DSM 19664.</title>
        <authorList>
            <person name="Lucas S."/>
            <person name="Copeland A."/>
            <person name="Lapidus A."/>
            <person name="Glavina del Rio T."/>
            <person name="Dalin E."/>
            <person name="Tice H."/>
            <person name="Bruce D."/>
            <person name="Goodwin L."/>
            <person name="Pitluck S."/>
            <person name="Peters L."/>
            <person name="Mikhailova N."/>
            <person name="Lu M."/>
            <person name="Kyrpides N."/>
            <person name="Mavromatis K."/>
            <person name="Ivanova N."/>
            <person name="Brettin T."/>
            <person name="Detter J.C."/>
            <person name="Han C."/>
            <person name="Larimer F."/>
            <person name="Land M."/>
            <person name="Hauser L."/>
            <person name="Markowitz V."/>
            <person name="Cheng J.-F."/>
            <person name="Hugenholtz P."/>
            <person name="Woyke T."/>
            <person name="Wu D."/>
            <person name="Pukall R."/>
            <person name="Steenblock K."/>
            <person name="Brambilla E."/>
            <person name="Klenk H.-P."/>
            <person name="Eisen J.A."/>
        </authorList>
    </citation>
    <scope>NUCLEOTIDE SEQUENCE [LARGE SCALE GENOMIC DNA]</scope>
    <source>
        <strain evidence="2">DSM 19664 / LMG 22246 / CIP 109416 / KR-200</strain>
    </source>
</reference>
<proteinExistence type="predicted"/>
<dbReference type="Proteomes" id="UP000010467">
    <property type="component" value="Chromosome"/>
</dbReference>
<dbReference type="EMBL" id="CP003382">
    <property type="protein sequence ID" value="AFZ68313.1"/>
    <property type="molecule type" value="Genomic_DNA"/>
</dbReference>
<evidence type="ECO:0000313" key="1">
    <source>
        <dbReference type="EMBL" id="AFZ68313.1"/>
    </source>
</evidence>